<evidence type="ECO:0000313" key="6">
    <source>
        <dbReference type="Proteomes" id="UP000184501"/>
    </source>
</evidence>
<dbReference type="Pfam" id="PF12833">
    <property type="entry name" value="HTH_18"/>
    <property type="match status" value="1"/>
</dbReference>
<dbReference type="Pfam" id="PF12852">
    <property type="entry name" value="Cupin_6"/>
    <property type="match status" value="1"/>
</dbReference>
<evidence type="ECO:0000259" key="4">
    <source>
        <dbReference type="PROSITE" id="PS01124"/>
    </source>
</evidence>
<gene>
    <name evidence="5" type="ORF">SAMN05444320_102162</name>
</gene>
<name>A0A1M4XXC4_STRHI</name>
<organism evidence="5 6">
    <name type="scientific">Streptoalloteichus hindustanus</name>
    <dbReference type="NCBI Taxonomy" id="2017"/>
    <lineage>
        <taxon>Bacteria</taxon>
        <taxon>Bacillati</taxon>
        <taxon>Actinomycetota</taxon>
        <taxon>Actinomycetes</taxon>
        <taxon>Pseudonocardiales</taxon>
        <taxon>Pseudonocardiaceae</taxon>
        <taxon>Streptoalloteichus</taxon>
    </lineage>
</organism>
<protein>
    <submittedName>
        <fullName evidence="5">Transcriptional regulator, AraC family</fullName>
    </submittedName>
</protein>
<dbReference type="InterPro" id="IPR050204">
    <property type="entry name" value="AraC_XylS_family_regulators"/>
</dbReference>
<dbReference type="SUPFAM" id="SSF46689">
    <property type="entry name" value="Homeodomain-like"/>
    <property type="match status" value="2"/>
</dbReference>
<dbReference type="PANTHER" id="PTHR46796">
    <property type="entry name" value="HTH-TYPE TRANSCRIPTIONAL ACTIVATOR RHAS-RELATED"/>
    <property type="match status" value="1"/>
</dbReference>
<keyword evidence="6" id="KW-1185">Reference proteome</keyword>
<keyword evidence="3" id="KW-0804">Transcription</keyword>
<dbReference type="PROSITE" id="PS00041">
    <property type="entry name" value="HTH_ARAC_FAMILY_1"/>
    <property type="match status" value="1"/>
</dbReference>
<keyword evidence="1" id="KW-0805">Transcription regulation</keyword>
<evidence type="ECO:0000313" key="5">
    <source>
        <dbReference type="EMBL" id="SHE98207.1"/>
    </source>
</evidence>
<dbReference type="InterPro" id="IPR018062">
    <property type="entry name" value="HTH_AraC-typ_CS"/>
</dbReference>
<reference evidence="5 6" key="1">
    <citation type="submission" date="2016-11" db="EMBL/GenBank/DDBJ databases">
        <authorList>
            <person name="Jaros S."/>
            <person name="Januszkiewicz K."/>
            <person name="Wedrychowicz H."/>
        </authorList>
    </citation>
    <scope>NUCLEOTIDE SEQUENCE [LARGE SCALE GENOMIC DNA]</scope>
    <source>
        <strain evidence="5 6">DSM 44523</strain>
    </source>
</reference>
<dbReference type="STRING" id="2017.SAMN05444320_102162"/>
<proteinExistence type="predicted"/>
<dbReference type="GO" id="GO:0003700">
    <property type="term" value="F:DNA-binding transcription factor activity"/>
    <property type="evidence" value="ECO:0007669"/>
    <property type="project" value="InterPro"/>
</dbReference>
<dbReference type="AlphaFoldDB" id="A0A1M4XXC4"/>
<dbReference type="RefSeq" id="WP_073480465.1">
    <property type="nucleotide sequence ID" value="NZ_FQVN01000002.1"/>
</dbReference>
<dbReference type="Proteomes" id="UP000184501">
    <property type="component" value="Unassembled WGS sequence"/>
</dbReference>
<evidence type="ECO:0000256" key="2">
    <source>
        <dbReference type="ARBA" id="ARBA00023125"/>
    </source>
</evidence>
<dbReference type="PANTHER" id="PTHR46796:SF13">
    <property type="entry name" value="HTH-TYPE TRANSCRIPTIONAL ACTIVATOR RHAS"/>
    <property type="match status" value="1"/>
</dbReference>
<feature type="domain" description="HTH araC/xylS-type" evidence="4">
    <location>
        <begin position="211"/>
        <end position="309"/>
    </location>
</feature>
<dbReference type="EMBL" id="FQVN01000002">
    <property type="protein sequence ID" value="SHE98207.1"/>
    <property type="molecule type" value="Genomic_DNA"/>
</dbReference>
<dbReference type="Gene3D" id="1.10.10.60">
    <property type="entry name" value="Homeodomain-like"/>
    <property type="match status" value="2"/>
</dbReference>
<evidence type="ECO:0000256" key="1">
    <source>
        <dbReference type="ARBA" id="ARBA00023015"/>
    </source>
</evidence>
<dbReference type="InterPro" id="IPR009057">
    <property type="entry name" value="Homeodomain-like_sf"/>
</dbReference>
<dbReference type="SMART" id="SM00342">
    <property type="entry name" value="HTH_ARAC"/>
    <property type="match status" value="1"/>
</dbReference>
<dbReference type="OrthoDB" id="241790at2"/>
<accession>A0A1M4XXC4</accession>
<dbReference type="InterPro" id="IPR018060">
    <property type="entry name" value="HTH_AraC"/>
</dbReference>
<dbReference type="GO" id="GO:0043565">
    <property type="term" value="F:sequence-specific DNA binding"/>
    <property type="evidence" value="ECO:0007669"/>
    <property type="project" value="InterPro"/>
</dbReference>
<dbReference type="InterPro" id="IPR032783">
    <property type="entry name" value="AraC_lig"/>
</dbReference>
<dbReference type="PROSITE" id="PS01124">
    <property type="entry name" value="HTH_ARAC_FAMILY_2"/>
    <property type="match status" value="1"/>
</dbReference>
<keyword evidence="2" id="KW-0238">DNA-binding</keyword>
<evidence type="ECO:0000256" key="3">
    <source>
        <dbReference type="ARBA" id="ARBA00023163"/>
    </source>
</evidence>
<sequence length="316" mass="33692">MDTLTDLLAGVRARGALVTRTVTSPSWSVRFASGAQLTLITALAGRAWLVPAHAGPVPVEPGDVAVLRGPAPYTVADDPLTPPDQVITRDDYCARTRSAVASAEVSLPVRTCGVAETGPALLLSGAYSGGAGISDRLLNALPDVLVLSAADHRCPWLDAVADEVVRDRPGQQAVLDRLLDLMLVSTLRAWFDRPGTRAPAWYRPISDQAVDTALRLLHENPAHAWTVAGLAAKVGISRAALARRFAAEIGEPPMAYLTDWRLALAADLLRETDATVDSIARKVGYSTAFALSVAFKRRRGMTPTEHRVAARPDSAR</sequence>